<proteinExistence type="predicted"/>
<dbReference type="Proteomes" id="UP000283727">
    <property type="component" value="Unassembled WGS sequence"/>
</dbReference>
<dbReference type="Pfam" id="PF12687">
    <property type="entry name" value="DUF3801"/>
    <property type="match status" value="1"/>
</dbReference>
<evidence type="ECO:0000313" key="2">
    <source>
        <dbReference type="EMBL" id="RHJ21678.1"/>
    </source>
</evidence>
<evidence type="ECO:0000313" key="3">
    <source>
        <dbReference type="Proteomes" id="UP000283727"/>
    </source>
</evidence>
<dbReference type="AlphaFoldDB" id="A0A415C2N8"/>
<evidence type="ECO:0000256" key="1">
    <source>
        <dbReference type="SAM" id="MobiDB-lite"/>
    </source>
</evidence>
<comment type="caution">
    <text evidence="2">The sequence shown here is derived from an EMBL/GenBank/DDBJ whole genome shotgun (WGS) entry which is preliminary data.</text>
</comment>
<sequence>MPIEEQAEEKIQNAVQTIITGGAKLMLRIPKGVAMALLRSGMKLTKTGVRATGEAVKNKIDSGEMSEKRLQKKKDGDLHELQLDDSTMREVQHSLKTAGIDYHLERTDQGQFILHFAGRDEDHIRAAVQRAFRNMGLDIADEDFAVEQQTEQQERTTEQTRSEPDGTPARETPVEPEAKPMPTQRIAWDFVDPEVMEMAANSLAARHPELSWDKLMGDTTCDEQAGRDFADRIIGKAAADPSLRDELDAILRDDYGQGAQTQEQTRRQTTEPNRKTPTSKPESEPEPAPDEARTPATRQQTQARADNPRPAGKEQKPKPIRSKKALLERFKTRLNENLAEQKNHMPPTQNRDRTPRKGR</sequence>
<gene>
    <name evidence="2" type="ORF">DW137_10300</name>
</gene>
<accession>A0A415C2N8</accession>
<protein>
    <submittedName>
        <fullName evidence="2">DUF3801 domain-containing protein</fullName>
    </submittedName>
</protein>
<dbReference type="EMBL" id="QRLR01000008">
    <property type="protein sequence ID" value="RHJ21678.1"/>
    <property type="molecule type" value="Genomic_DNA"/>
</dbReference>
<reference evidence="2 3" key="1">
    <citation type="submission" date="2018-08" db="EMBL/GenBank/DDBJ databases">
        <title>A genome reference for cultivated species of the human gut microbiota.</title>
        <authorList>
            <person name="Zou Y."/>
            <person name="Xue W."/>
            <person name="Luo G."/>
        </authorList>
    </citation>
    <scope>NUCLEOTIDE SEQUENCE [LARGE SCALE GENOMIC DNA]</scope>
    <source>
        <strain evidence="2 3">AM12-10</strain>
    </source>
</reference>
<name>A0A415C2N8_BIFBI</name>
<feature type="compositionally biased region" description="Basic and acidic residues" evidence="1">
    <location>
        <begin position="350"/>
        <end position="359"/>
    </location>
</feature>
<feature type="compositionally biased region" description="Basic and acidic residues" evidence="1">
    <location>
        <begin position="152"/>
        <end position="164"/>
    </location>
</feature>
<dbReference type="RefSeq" id="WP_118269692.1">
    <property type="nucleotide sequence ID" value="NZ_QRLK01000007.1"/>
</dbReference>
<feature type="region of interest" description="Disordered" evidence="1">
    <location>
        <begin position="147"/>
        <end position="185"/>
    </location>
</feature>
<feature type="region of interest" description="Disordered" evidence="1">
    <location>
        <begin position="253"/>
        <end position="359"/>
    </location>
</feature>
<feature type="compositionally biased region" description="Basic and acidic residues" evidence="1">
    <location>
        <begin position="264"/>
        <end position="274"/>
    </location>
</feature>
<dbReference type="InterPro" id="IPR024234">
    <property type="entry name" value="DUF3801"/>
</dbReference>
<feature type="compositionally biased region" description="Basic and acidic residues" evidence="1">
    <location>
        <begin position="325"/>
        <end position="343"/>
    </location>
</feature>
<organism evidence="2 3">
    <name type="scientific">Bifidobacterium bifidum</name>
    <dbReference type="NCBI Taxonomy" id="1681"/>
    <lineage>
        <taxon>Bacteria</taxon>
        <taxon>Bacillati</taxon>
        <taxon>Actinomycetota</taxon>
        <taxon>Actinomycetes</taxon>
        <taxon>Bifidobacteriales</taxon>
        <taxon>Bifidobacteriaceae</taxon>
        <taxon>Bifidobacterium</taxon>
    </lineage>
</organism>